<feature type="compositionally biased region" description="Low complexity" evidence="2">
    <location>
        <begin position="677"/>
        <end position="691"/>
    </location>
</feature>
<feature type="region of interest" description="Disordered" evidence="2">
    <location>
        <begin position="895"/>
        <end position="923"/>
    </location>
</feature>
<dbReference type="AlphaFoldDB" id="A0AA35P7B7"/>
<feature type="compositionally biased region" description="Polar residues" evidence="2">
    <location>
        <begin position="398"/>
        <end position="415"/>
    </location>
</feature>
<evidence type="ECO:0000256" key="1">
    <source>
        <dbReference type="ARBA" id="ARBA00022553"/>
    </source>
</evidence>
<feature type="domain" description="Neuronal tyrosine-phosphorylated phosphoinositide-3-kinase adapter C-terminal" evidence="4">
    <location>
        <begin position="647"/>
        <end position="935"/>
    </location>
</feature>
<feature type="region of interest" description="Disordered" evidence="2">
    <location>
        <begin position="279"/>
        <end position="424"/>
    </location>
</feature>
<dbReference type="InterPro" id="IPR026722">
    <property type="entry name" value="NYAP1/NYAP2"/>
</dbReference>
<keyword evidence="1" id="KW-0597">Phosphoprotein</keyword>
<dbReference type="PANTHER" id="PTHR22633:SF1">
    <property type="entry name" value="NEURONAL TYROSINE-PHOSPHORYLATED PHOSPHOINOSITIDE-3-KINASE ADAPTER 2"/>
    <property type="match status" value="1"/>
</dbReference>
<feature type="domain" description="Neuronal tyrosine-phosphorylated phosphoinositide-3-kinase adapter N-terminal" evidence="3">
    <location>
        <begin position="236"/>
        <end position="611"/>
    </location>
</feature>
<feature type="compositionally biased region" description="Low complexity" evidence="2">
    <location>
        <begin position="582"/>
        <end position="593"/>
    </location>
</feature>
<dbReference type="PANTHER" id="PTHR22633">
    <property type="entry name" value="NEURONAL TYROSINE-PHOSPHORYLATED PHOSPHOINOSITIDE-3-KINASE ADAPTER 2-RELATED"/>
    <property type="match status" value="1"/>
</dbReference>
<dbReference type="GO" id="GO:0043491">
    <property type="term" value="P:phosphatidylinositol 3-kinase/protein kinase B signal transduction"/>
    <property type="evidence" value="ECO:0007669"/>
    <property type="project" value="InterPro"/>
</dbReference>
<proteinExistence type="predicted"/>
<evidence type="ECO:0000259" key="4">
    <source>
        <dbReference type="Pfam" id="PF15452"/>
    </source>
</evidence>
<gene>
    <name evidence="5" type="ORF">PODLI_1B031770</name>
</gene>
<feature type="compositionally biased region" description="Polar residues" evidence="2">
    <location>
        <begin position="820"/>
        <end position="831"/>
    </location>
</feature>
<sequence length="935" mass="103035">MSLDETNSKGGVVFSRINALEKQVFCFSAITGTLFGLMETGILTVDPQMGPTSKETEVGDRLEVHQDGDQDEISTSLSDSVAKQLNDIYQDWNLNSEACFYNMNAQDMALELFSILDLSPSDPRLFIVDEYAENSPATFQGKDPDVLSNAYQLSGGARRRECTESKRYRPPEAWKYFPPFIISNKMMSSNQEEVTLGTFLQYIEDMGMKAYDGLVIQNASDIARENDRMRNETNLAYLKEKNEKRRKQEEAIKRLGGEVVRGNEGSYIGKHFRMGFMTMPAPQDRLPHPCSSGFSVRSQSLHSVGGTDDESSSCSRKQPPPKPKRDPNTKLSTSSETVNAGTTSKGGKLPDRTEVSAKPRPHSDEYTKKVPPPKPKRNPNTQLSASFDETYIKKHGPTKSTLSRDASLSQVSSPAPDTEEEEPVYIEMVGNILRDFKKDEEDQSEAVYEEMKYPIFDDGGQDSKCPCEYDHHSCSSQCATPTVPDLDFTKSSVPSTPKGVLCDIPPPFPNLLSHRPPLLVFPPAPVQCSPNSDESPLTPLEVTKLPVLENVSYIKQQAGASPSSLPPHTPSHQKLEKDQTASHGTSTPGHSSSPPHPSTLYRTQSPHGYPKSHSASPSPVNMGRSLTPLSLKRPPPYDSVHSGSLSRSSPSVPHSTARNILQEGGKMVNTSVNTYGSSSQSSSRSRTPTSPLEELTSLFTSGRSLLRKSSSGRRSKEPAEKPLDELKIRSHSTEPLPKLENKERGGHHGASSSREPIKAQEWDGTPGPPLVSSRLGRSSVSPTMLAGNNSSEPKASCRLGRSASTSGVPPPSVTPLRQASDLQPSQNQPHCTPNRRGKKPTRTRREQPLPQPSSVNNYSKVTCMQWLHGDHTMLEMIEKKRCLCKEIKARQKSEKGLCKQDSMPILPSWKKNTGSKKYSPPPYSKQQTVFWDTAI</sequence>
<dbReference type="Pfam" id="PF15439">
    <property type="entry name" value="NYAP_N"/>
    <property type="match status" value="1"/>
</dbReference>
<dbReference type="InterPro" id="IPR039482">
    <property type="entry name" value="NYAP_N"/>
</dbReference>
<accession>A0AA35P7B7</accession>
<protein>
    <recommendedName>
        <fullName evidence="7">Neuronal tyrosine-phosphorylated phosphoinositide-3-kinase adaptor 2</fullName>
    </recommendedName>
</protein>
<evidence type="ECO:0000313" key="5">
    <source>
        <dbReference type="EMBL" id="CAI5775585.1"/>
    </source>
</evidence>
<keyword evidence="6" id="KW-1185">Reference proteome</keyword>
<dbReference type="EMBL" id="OX395130">
    <property type="protein sequence ID" value="CAI5775585.1"/>
    <property type="molecule type" value="Genomic_DNA"/>
</dbReference>
<dbReference type="GO" id="GO:0048812">
    <property type="term" value="P:neuron projection morphogenesis"/>
    <property type="evidence" value="ECO:0007669"/>
    <property type="project" value="InterPro"/>
</dbReference>
<feature type="compositionally biased region" description="Polar residues" evidence="2">
    <location>
        <begin position="329"/>
        <end position="345"/>
    </location>
</feature>
<feature type="compositionally biased region" description="Low complexity" evidence="2">
    <location>
        <begin position="639"/>
        <end position="655"/>
    </location>
</feature>
<evidence type="ECO:0000259" key="3">
    <source>
        <dbReference type="Pfam" id="PF15439"/>
    </source>
</evidence>
<organism evidence="5 6">
    <name type="scientific">Podarcis lilfordi</name>
    <name type="common">Lilford's wall lizard</name>
    <dbReference type="NCBI Taxonomy" id="74358"/>
    <lineage>
        <taxon>Eukaryota</taxon>
        <taxon>Metazoa</taxon>
        <taxon>Chordata</taxon>
        <taxon>Craniata</taxon>
        <taxon>Vertebrata</taxon>
        <taxon>Euteleostomi</taxon>
        <taxon>Lepidosauria</taxon>
        <taxon>Squamata</taxon>
        <taxon>Bifurcata</taxon>
        <taxon>Unidentata</taxon>
        <taxon>Episquamata</taxon>
        <taxon>Laterata</taxon>
        <taxon>Lacertibaenia</taxon>
        <taxon>Lacertidae</taxon>
        <taxon>Podarcis</taxon>
    </lineage>
</organism>
<feature type="compositionally biased region" description="Basic residues" evidence="2">
    <location>
        <begin position="833"/>
        <end position="842"/>
    </location>
</feature>
<feature type="compositionally biased region" description="Low complexity" evidence="2">
    <location>
        <begin position="770"/>
        <end position="781"/>
    </location>
</feature>
<dbReference type="Pfam" id="PF15452">
    <property type="entry name" value="NYAP_C"/>
    <property type="match status" value="1"/>
</dbReference>
<feature type="compositionally biased region" description="Basic and acidic residues" evidence="2">
    <location>
        <begin position="348"/>
        <end position="368"/>
    </location>
</feature>
<reference evidence="5" key="1">
    <citation type="submission" date="2022-12" db="EMBL/GenBank/DDBJ databases">
        <authorList>
            <person name="Alioto T."/>
            <person name="Alioto T."/>
            <person name="Gomez Garrido J."/>
        </authorList>
    </citation>
    <scope>NUCLEOTIDE SEQUENCE</scope>
</reference>
<feature type="compositionally biased region" description="Polar residues" evidence="2">
    <location>
        <begin position="378"/>
        <end position="387"/>
    </location>
</feature>
<feature type="compositionally biased region" description="Polar residues" evidence="2">
    <location>
        <begin position="292"/>
        <end position="302"/>
    </location>
</feature>
<feature type="compositionally biased region" description="Basic and acidic residues" evidence="2">
    <location>
        <begin position="714"/>
        <end position="746"/>
    </location>
</feature>
<name>A0AA35P7B7_9SAUR</name>
<feature type="region of interest" description="Disordered" evidence="2">
    <location>
        <begin position="555"/>
        <end position="856"/>
    </location>
</feature>
<evidence type="ECO:0000313" key="6">
    <source>
        <dbReference type="Proteomes" id="UP001178461"/>
    </source>
</evidence>
<evidence type="ECO:0008006" key="7">
    <source>
        <dbReference type="Google" id="ProtNLM"/>
    </source>
</evidence>
<dbReference type="Proteomes" id="UP001178461">
    <property type="component" value="Chromosome 5"/>
</dbReference>
<evidence type="ECO:0000256" key="2">
    <source>
        <dbReference type="SAM" id="MobiDB-lite"/>
    </source>
</evidence>
<dbReference type="InterPro" id="IPR029353">
    <property type="entry name" value="NYAP_C"/>
</dbReference>